<comment type="caution">
    <text evidence="1">The sequence shown here is derived from an EMBL/GenBank/DDBJ whole genome shotgun (WGS) entry which is preliminary data.</text>
</comment>
<dbReference type="RefSeq" id="WP_185381192.1">
    <property type="nucleotide sequence ID" value="NZ_JAASTW010000011.1"/>
</dbReference>
<name>A0A7X0X813_9LIST</name>
<gene>
    <name evidence="1" type="ORF">HCJ38_09755</name>
</gene>
<dbReference type="InterPro" id="IPR011990">
    <property type="entry name" value="TPR-like_helical_dom_sf"/>
</dbReference>
<organism evidence="1 2">
    <name type="scientific">Listeria immobilis</name>
    <dbReference type="NCBI Taxonomy" id="2713502"/>
    <lineage>
        <taxon>Bacteria</taxon>
        <taxon>Bacillati</taxon>
        <taxon>Bacillota</taxon>
        <taxon>Bacilli</taxon>
        <taxon>Bacillales</taxon>
        <taxon>Listeriaceae</taxon>
        <taxon>Listeria</taxon>
    </lineage>
</organism>
<protein>
    <submittedName>
        <fullName evidence="1">Helix-turn-helix transcriptional regulator</fullName>
    </submittedName>
</protein>
<dbReference type="Gene3D" id="1.25.40.10">
    <property type="entry name" value="Tetratricopeptide repeat domain"/>
    <property type="match status" value="2"/>
</dbReference>
<dbReference type="EMBL" id="JAASTW010000011">
    <property type="protein sequence ID" value="MBC1489280.1"/>
    <property type="molecule type" value="Genomic_DNA"/>
</dbReference>
<evidence type="ECO:0000313" key="1">
    <source>
        <dbReference type="EMBL" id="MBC1489280.1"/>
    </source>
</evidence>
<dbReference type="Proteomes" id="UP000561617">
    <property type="component" value="Unassembled WGS sequence"/>
</dbReference>
<proteinExistence type="predicted"/>
<dbReference type="AlphaFoldDB" id="A0A7X0X813"/>
<sequence>MLKERINFLIQQKGISRKTLVNGLITLPHFSNILAGRYLLADDIAKQLGERLGVTTDYILHAEDNSFEINNQAEKTFRRIVLFQQLDDAYVASIPEQNDALVLELSTALMKACYYQATSNQENYQALHKNYLNFYLENFDDVSILKLPLPLRKAFFYYKLQFYRSISKLEESSKYLELLLPILEDDAEVWIAIKKIEMEVLVALKLYDKAKKSFEDTLHRVQSENLSHHLSSLYIAESAYCFYLKLYEEAFVNLAKAEEYLVYMDDSAGTYLVTIFNNRILMLIATNQLGDAAQEVERFEKHLHQQKNIDTTFWTLIELHKADIALAGGVVAKLEEILAGLQKANKTSDQIYAVKFYQCQLALLQENFKTAEAIAEECLPFFEQANSANRLILIYETIAICAEQTRQYKKSSDMYKKMTQLLKMN</sequence>
<evidence type="ECO:0000313" key="2">
    <source>
        <dbReference type="Proteomes" id="UP000561617"/>
    </source>
</evidence>
<accession>A0A7X0X813</accession>
<reference evidence="1 2" key="1">
    <citation type="submission" date="2020-03" db="EMBL/GenBank/DDBJ databases">
        <title>Soil Listeria distribution.</title>
        <authorList>
            <person name="Liao J."/>
            <person name="Wiedmann M."/>
        </authorList>
    </citation>
    <scope>NUCLEOTIDE SEQUENCE [LARGE SCALE GENOMIC DNA]</scope>
    <source>
        <strain evidence="1 2">FSL L7-1554</strain>
    </source>
</reference>